<dbReference type="InParanoid" id="A0A1X7TG43"/>
<sequence>AIQNDESTYCWPYNVDVCNSLSNEITTSCPSVSELTSPSPTSMYALTAPSLSLSHTSLSLATLSQLPSKISYTSSSQSPPSPPLDLSSIVDSLVSISHSSDFSLVSIQAPSATSSMPTLILSSASQIDSFSIQATSSMPTSILSSASQLDSFSIQATSSMPTLILSSASEIDSFSIQATSMPTSILSSASQIHSTLSMHILSSIPHSSNSGHTPLFITTMPAELINGKALNQDNG</sequence>
<dbReference type="AlphaFoldDB" id="A0A1X7TG43"/>
<organism evidence="1">
    <name type="scientific">Amphimedon queenslandica</name>
    <name type="common">Sponge</name>
    <dbReference type="NCBI Taxonomy" id="400682"/>
    <lineage>
        <taxon>Eukaryota</taxon>
        <taxon>Metazoa</taxon>
        <taxon>Porifera</taxon>
        <taxon>Demospongiae</taxon>
        <taxon>Heteroscleromorpha</taxon>
        <taxon>Haplosclerida</taxon>
        <taxon>Niphatidae</taxon>
        <taxon>Amphimedon</taxon>
    </lineage>
</organism>
<reference evidence="1" key="1">
    <citation type="submission" date="2017-05" db="UniProtKB">
        <authorList>
            <consortium name="EnsemblMetazoa"/>
        </authorList>
    </citation>
    <scope>IDENTIFICATION</scope>
</reference>
<proteinExistence type="predicted"/>
<accession>A0A1X7TG43</accession>
<dbReference type="EnsemblMetazoa" id="Aqu2.1.13661_001">
    <property type="protein sequence ID" value="Aqu2.1.13661_001"/>
    <property type="gene ID" value="Aqu2.1.13661"/>
</dbReference>
<name>A0A1X7TG43_AMPQE</name>
<evidence type="ECO:0000313" key="1">
    <source>
        <dbReference type="EnsemblMetazoa" id="Aqu2.1.13661_001"/>
    </source>
</evidence>
<protein>
    <submittedName>
        <fullName evidence="1">Uncharacterized protein</fullName>
    </submittedName>
</protein>